<dbReference type="GeneID" id="66163152"/>
<dbReference type="Proteomes" id="UP000825123">
    <property type="component" value="Chromosome"/>
</dbReference>
<keyword evidence="2" id="KW-1185">Reference proteome</keyword>
<evidence type="ECO:0000313" key="2">
    <source>
        <dbReference type="Proteomes" id="UP000825123"/>
    </source>
</evidence>
<dbReference type="Gene3D" id="3.30.70.1900">
    <property type="match status" value="1"/>
</dbReference>
<accession>A0A8D5ZHZ1</accession>
<reference evidence="1 2" key="1">
    <citation type="submission" date="2021-04" db="EMBL/GenBank/DDBJ databases">
        <title>Complete genome sequence of Stygiolobus sp. KN-1.</title>
        <authorList>
            <person name="Nakamura K."/>
            <person name="Sakai H."/>
            <person name="Kurosawa N."/>
        </authorList>
    </citation>
    <scope>NUCLEOTIDE SEQUENCE [LARGE SCALE GENOMIC DNA]</scope>
    <source>
        <strain evidence="1 2">KN-1</strain>
    </source>
</reference>
<name>A0A8D5ZHZ1_9CREN</name>
<protein>
    <submittedName>
        <fullName evidence="1">Uncharacterized protein</fullName>
    </submittedName>
</protein>
<dbReference type="RefSeq" id="WP_225905615.1">
    <property type="nucleotide sequence ID" value="NZ_AP024597.1"/>
</dbReference>
<dbReference type="Gene3D" id="2.40.30.310">
    <property type="match status" value="1"/>
</dbReference>
<evidence type="ECO:0000313" key="1">
    <source>
        <dbReference type="EMBL" id="BCU70139.1"/>
    </source>
</evidence>
<gene>
    <name evidence="1" type="ORF">KN1_14360</name>
</gene>
<dbReference type="EMBL" id="AP024597">
    <property type="protein sequence ID" value="BCU70139.1"/>
    <property type="molecule type" value="Genomic_DNA"/>
</dbReference>
<organism evidence="1 2">
    <name type="scientific">Stygiolobus caldivivus</name>
    <dbReference type="NCBI Taxonomy" id="2824673"/>
    <lineage>
        <taxon>Archaea</taxon>
        <taxon>Thermoproteota</taxon>
        <taxon>Thermoprotei</taxon>
        <taxon>Sulfolobales</taxon>
        <taxon>Sulfolobaceae</taxon>
        <taxon>Stygiolobus</taxon>
    </lineage>
</organism>
<proteinExistence type="predicted"/>
<dbReference type="AlphaFoldDB" id="A0A8D5ZHZ1"/>
<sequence>MTYLLAEVVVTPTTSAIIPPFTSKVGKSLVLSRKVTISPLRVGNTYLVRYSTVPYFMEVEAGKEYSFDVGGDYYDVIDALKGLERKKVFNTVWEVVDVKLREVEFEFKDKIKVSVRTPALIADPLKKSKKKRFTNLFAFVFAVNFMDHLGLTREEFRGLILEVEGKVREEPSKVWYETVIYAGKKVVGLVGELRYTLLEEDERVKGALENAIAKGIGSSRRNGFGRVTVESE</sequence>
<dbReference type="KEGG" id="csty:KN1_14360"/>